<keyword evidence="2" id="KW-1185">Reference proteome</keyword>
<dbReference type="Proteomes" id="UP000008909">
    <property type="component" value="Unassembled WGS sequence"/>
</dbReference>
<reference key="2">
    <citation type="submission" date="2011-10" db="EMBL/GenBank/DDBJ databases">
        <title>The genome and transcriptome sequence of Clonorchis sinensis provide insights into the carcinogenic liver fluke.</title>
        <authorList>
            <person name="Wang X."/>
            <person name="Huang Y."/>
            <person name="Chen W."/>
            <person name="Liu H."/>
            <person name="Guo L."/>
            <person name="Chen Y."/>
            <person name="Luo F."/>
            <person name="Zhou W."/>
            <person name="Sun J."/>
            <person name="Mao Q."/>
            <person name="Liang P."/>
            <person name="Zhou C."/>
            <person name="Tian Y."/>
            <person name="Men J."/>
            <person name="Lv X."/>
            <person name="Huang L."/>
            <person name="Zhou J."/>
            <person name="Hu Y."/>
            <person name="Li R."/>
            <person name="Zhang F."/>
            <person name="Lei H."/>
            <person name="Li X."/>
            <person name="Hu X."/>
            <person name="Liang C."/>
            <person name="Xu J."/>
            <person name="Wu Z."/>
            <person name="Yu X."/>
        </authorList>
    </citation>
    <scope>NUCLEOTIDE SEQUENCE</scope>
    <source>
        <strain>Henan</strain>
    </source>
</reference>
<evidence type="ECO:0000313" key="2">
    <source>
        <dbReference type="Proteomes" id="UP000008909"/>
    </source>
</evidence>
<dbReference type="EMBL" id="DF143546">
    <property type="protein sequence ID" value="GAA53628.1"/>
    <property type="molecule type" value="Genomic_DNA"/>
</dbReference>
<name>G7YKZ7_CLOSI</name>
<accession>G7YKZ7</accession>
<dbReference type="AlphaFoldDB" id="G7YKZ7"/>
<sequence>IEKGNTWSSRYRSGVRITYDVSVCLFIHDVSKILGGEQKLVLYKGDAMLGYYLHRVDVTTPLNERCPPHKEFRFIVRWNMSELGPHSRISLHSLLRRRGHHRPSSSDVSVNEEGGFLERVQVRIKQASIRDELLNLYIHMNSSPIDRISSAFRLEYTCLTFKPGACFRRIHCGKTEMFTVTGSPPFQVFSSEKIRFIFPLVLLLFDNDADMIVRFSDDDSQLLSRFLKTTRMAVSSSAFDQRLGQPGSIPALVLPSGGMAVRHRKGATAERPAPFYQANFRFTALATTLTTHGYVIFYSRMTICDRPTKRMLHWELTSFRAWEYIFGGISDMQFMEGNHGTCCPFKQTVCERKSGHVTHTGVWYCIKAATRFSWHDIRDIAVYLHKRKSTHKATANSTTAHDQWGPDTSDKPGFGTMIHGLIRDYTFVSEEIYHQKYDFGGNIKLRTHFTGRPIQWGPDTSDKPGFGTMIHGLIRDYTFVSEEIYHQKYDFGGNIKLRTHFTGRPIQFQSDRMNPNVRKNFDHHRFRLPGVYLHTSSSQLNRGSFKLLFEASLTFCTHEPVASEGKTIY</sequence>
<feature type="non-terminal residue" evidence="1">
    <location>
        <position position="1"/>
    </location>
</feature>
<proteinExistence type="predicted"/>
<protein>
    <submittedName>
        <fullName evidence="1">Uncharacterized protein</fullName>
    </submittedName>
</protein>
<evidence type="ECO:0000313" key="1">
    <source>
        <dbReference type="EMBL" id="GAA53628.1"/>
    </source>
</evidence>
<reference evidence="1" key="1">
    <citation type="journal article" date="2011" name="Genome Biol.">
        <title>The draft genome of the carcinogenic human liver fluke Clonorchis sinensis.</title>
        <authorList>
            <person name="Wang X."/>
            <person name="Chen W."/>
            <person name="Huang Y."/>
            <person name="Sun J."/>
            <person name="Men J."/>
            <person name="Liu H."/>
            <person name="Luo F."/>
            <person name="Guo L."/>
            <person name="Lv X."/>
            <person name="Deng C."/>
            <person name="Zhou C."/>
            <person name="Fan Y."/>
            <person name="Li X."/>
            <person name="Huang L."/>
            <person name="Hu Y."/>
            <person name="Liang C."/>
            <person name="Hu X."/>
            <person name="Xu J."/>
            <person name="Yu X."/>
        </authorList>
    </citation>
    <scope>NUCLEOTIDE SEQUENCE [LARGE SCALE GENOMIC DNA]</scope>
    <source>
        <strain evidence="1">Henan</strain>
    </source>
</reference>
<organism evidence="1 2">
    <name type="scientific">Clonorchis sinensis</name>
    <name type="common">Chinese liver fluke</name>
    <dbReference type="NCBI Taxonomy" id="79923"/>
    <lineage>
        <taxon>Eukaryota</taxon>
        <taxon>Metazoa</taxon>
        <taxon>Spiralia</taxon>
        <taxon>Lophotrochozoa</taxon>
        <taxon>Platyhelminthes</taxon>
        <taxon>Trematoda</taxon>
        <taxon>Digenea</taxon>
        <taxon>Opisthorchiida</taxon>
        <taxon>Opisthorchiata</taxon>
        <taxon>Opisthorchiidae</taxon>
        <taxon>Clonorchis</taxon>
    </lineage>
</organism>
<gene>
    <name evidence="1" type="ORF">CLF_110649</name>
</gene>